<dbReference type="InterPro" id="IPR036397">
    <property type="entry name" value="RNaseH_sf"/>
</dbReference>
<accession>A0A821WT76</accession>
<sequence length="122" mass="14220">MATLLIKARFRNAKRNTSFQDDQDRKQQTKLVRNAVDQLFSERIEPPDGDAKFADVWQIENVSGVVKGNVCGKLFDTSVELKEEIEKEWKTYLKEKCEKMIQGIPYRLQLVIENNGEDVHNY</sequence>
<evidence type="ECO:0000313" key="3">
    <source>
        <dbReference type="Proteomes" id="UP000663838"/>
    </source>
</evidence>
<dbReference type="GO" id="GO:0003676">
    <property type="term" value="F:nucleic acid binding"/>
    <property type="evidence" value="ECO:0007669"/>
    <property type="project" value="InterPro"/>
</dbReference>
<dbReference type="EMBL" id="CAJNYV010000065">
    <property type="protein sequence ID" value="CAF3340243.1"/>
    <property type="molecule type" value="Genomic_DNA"/>
</dbReference>
<gene>
    <name evidence="1" type="ORF">KIK155_LOCUS2641</name>
    <name evidence="2" type="ORF">TOA249_LOCUS32695</name>
</gene>
<organism evidence="2 3">
    <name type="scientific">Rotaria socialis</name>
    <dbReference type="NCBI Taxonomy" id="392032"/>
    <lineage>
        <taxon>Eukaryota</taxon>
        <taxon>Metazoa</taxon>
        <taxon>Spiralia</taxon>
        <taxon>Gnathifera</taxon>
        <taxon>Rotifera</taxon>
        <taxon>Eurotatoria</taxon>
        <taxon>Bdelloidea</taxon>
        <taxon>Philodinida</taxon>
        <taxon>Philodinidae</taxon>
        <taxon>Rotaria</taxon>
    </lineage>
</organism>
<proteinExistence type="predicted"/>
<evidence type="ECO:0000313" key="1">
    <source>
        <dbReference type="EMBL" id="CAF3340243.1"/>
    </source>
</evidence>
<name>A0A821WT76_9BILA</name>
<dbReference type="Proteomes" id="UP000663865">
    <property type="component" value="Unassembled WGS sequence"/>
</dbReference>
<reference evidence="2" key="1">
    <citation type="submission" date="2021-02" db="EMBL/GenBank/DDBJ databases">
        <authorList>
            <person name="Nowell W R."/>
        </authorList>
    </citation>
    <scope>NUCLEOTIDE SEQUENCE</scope>
</reference>
<dbReference type="EMBL" id="CAJOBS010008535">
    <property type="protein sequence ID" value="CAF4930088.1"/>
    <property type="molecule type" value="Genomic_DNA"/>
</dbReference>
<dbReference type="AlphaFoldDB" id="A0A821WT76"/>
<dbReference type="Proteomes" id="UP000663838">
    <property type="component" value="Unassembled WGS sequence"/>
</dbReference>
<protein>
    <submittedName>
        <fullName evidence="2">Uncharacterized protein</fullName>
    </submittedName>
</protein>
<evidence type="ECO:0000313" key="2">
    <source>
        <dbReference type="EMBL" id="CAF4930088.1"/>
    </source>
</evidence>
<comment type="caution">
    <text evidence="2">The sequence shown here is derived from an EMBL/GenBank/DDBJ whole genome shotgun (WGS) entry which is preliminary data.</text>
</comment>
<dbReference type="Gene3D" id="3.30.420.10">
    <property type="entry name" value="Ribonuclease H-like superfamily/Ribonuclease H"/>
    <property type="match status" value="1"/>
</dbReference>